<evidence type="ECO:0000313" key="1">
    <source>
        <dbReference type="EMBL" id="KAK4113201.1"/>
    </source>
</evidence>
<keyword evidence="2" id="KW-1185">Reference proteome</keyword>
<comment type="caution">
    <text evidence="1">The sequence shown here is derived from an EMBL/GenBank/DDBJ whole genome shotgun (WGS) entry which is preliminary data.</text>
</comment>
<dbReference type="AlphaFoldDB" id="A0AAN6TEX9"/>
<dbReference type="EMBL" id="MU853340">
    <property type="protein sequence ID" value="KAK4113201.1"/>
    <property type="molecule type" value="Genomic_DNA"/>
</dbReference>
<dbReference type="Proteomes" id="UP001302812">
    <property type="component" value="Unassembled WGS sequence"/>
</dbReference>
<gene>
    <name evidence="1" type="ORF">N656DRAFT_648060</name>
</gene>
<accession>A0AAN6TEX9</accession>
<evidence type="ECO:0000313" key="2">
    <source>
        <dbReference type="Proteomes" id="UP001302812"/>
    </source>
</evidence>
<reference evidence="1" key="1">
    <citation type="journal article" date="2023" name="Mol. Phylogenet. Evol.">
        <title>Genome-scale phylogeny and comparative genomics of the fungal order Sordariales.</title>
        <authorList>
            <person name="Hensen N."/>
            <person name="Bonometti L."/>
            <person name="Westerberg I."/>
            <person name="Brannstrom I.O."/>
            <person name="Guillou S."/>
            <person name="Cros-Aarteil S."/>
            <person name="Calhoun S."/>
            <person name="Haridas S."/>
            <person name="Kuo A."/>
            <person name="Mondo S."/>
            <person name="Pangilinan J."/>
            <person name="Riley R."/>
            <person name="LaButti K."/>
            <person name="Andreopoulos B."/>
            <person name="Lipzen A."/>
            <person name="Chen C."/>
            <person name="Yan M."/>
            <person name="Daum C."/>
            <person name="Ng V."/>
            <person name="Clum A."/>
            <person name="Steindorff A."/>
            <person name="Ohm R.A."/>
            <person name="Martin F."/>
            <person name="Silar P."/>
            <person name="Natvig D.O."/>
            <person name="Lalanne C."/>
            <person name="Gautier V."/>
            <person name="Ament-Velasquez S.L."/>
            <person name="Kruys A."/>
            <person name="Hutchinson M.I."/>
            <person name="Powell A.J."/>
            <person name="Barry K."/>
            <person name="Miller A.N."/>
            <person name="Grigoriev I.V."/>
            <person name="Debuchy R."/>
            <person name="Gladieux P."/>
            <person name="Hiltunen Thoren M."/>
            <person name="Johannesson H."/>
        </authorList>
    </citation>
    <scope>NUCLEOTIDE SEQUENCE</scope>
    <source>
        <strain evidence="1">CBS 508.74</strain>
    </source>
</reference>
<organism evidence="1 2">
    <name type="scientific">Canariomyces notabilis</name>
    <dbReference type="NCBI Taxonomy" id="2074819"/>
    <lineage>
        <taxon>Eukaryota</taxon>
        <taxon>Fungi</taxon>
        <taxon>Dikarya</taxon>
        <taxon>Ascomycota</taxon>
        <taxon>Pezizomycotina</taxon>
        <taxon>Sordariomycetes</taxon>
        <taxon>Sordariomycetidae</taxon>
        <taxon>Sordariales</taxon>
        <taxon>Chaetomiaceae</taxon>
        <taxon>Canariomyces</taxon>
    </lineage>
</organism>
<dbReference type="GeneID" id="89934563"/>
<dbReference type="RefSeq" id="XP_064670771.1">
    <property type="nucleotide sequence ID" value="XM_064810438.1"/>
</dbReference>
<name>A0AAN6TEX9_9PEZI</name>
<reference evidence="1" key="2">
    <citation type="submission" date="2023-05" db="EMBL/GenBank/DDBJ databases">
        <authorList>
            <consortium name="Lawrence Berkeley National Laboratory"/>
            <person name="Steindorff A."/>
            <person name="Hensen N."/>
            <person name="Bonometti L."/>
            <person name="Westerberg I."/>
            <person name="Brannstrom I.O."/>
            <person name="Guillou S."/>
            <person name="Cros-Aarteil S."/>
            <person name="Calhoun S."/>
            <person name="Haridas S."/>
            <person name="Kuo A."/>
            <person name="Mondo S."/>
            <person name="Pangilinan J."/>
            <person name="Riley R."/>
            <person name="Labutti K."/>
            <person name="Andreopoulos B."/>
            <person name="Lipzen A."/>
            <person name="Chen C."/>
            <person name="Yanf M."/>
            <person name="Daum C."/>
            <person name="Ng V."/>
            <person name="Clum A."/>
            <person name="Ohm R."/>
            <person name="Martin F."/>
            <person name="Silar P."/>
            <person name="Natvig D."/>
            <person name="Lalanne C."/>
            <person name="Gautier V."/>
            <person name="Ament-Velasquez S.L."/>
            <person name="Kruys A."/>
            <person name="Hutchinson M.I."/>
            <person name="Powell A.J."/>
            <person name="Barry K."/>
            <person name="Miller A.N."/>
            <person name="Grigoriev I.V."/>
            <person name="Debuchy R."/>
            <person name="Gladieux P."/>
            <person name="Thoren M.H."/>
            <person name="Johannesson H."/>
        </authorList>
    </citation>
    <scope>NUCLEOTIDE SEQUENCE</scope>
    <source>
        <strain evidence="1">CBS 508.74</strain>
    </source>
</reference>
<sequence>MVENAVTCITYAAWSPGERGEIMRRVVRRAKSQPPARLRPTRLEMHIRPVLQQDLHSSLKTRVDGRVQRRFAVCVVAVDDAALADADRVLEQQLEQRLAPVHDGPVQCRPVLAVEAAEARPVRQQRAYDVLEPADCRVDQGGLLPWQRCCQQTVNSQFFLLPLPLILLDRKESSYELDPRCPSRCNQYCVAVARKQSDCAPSAPPCAAGSATCSQVLTPAETADRPCSSRGRRPPAPGWWRRKGARWCGMRCKPCARPLSRPRIMRRVRPTWMPESPDG</sequence>
<protein>
    <submittedName>
        <fullName evidence="1">Uncharacterized protein</fullName>
    </submittedName>
</protein>
<proteinExistence type="predicted"/>